<dbReference type="EMBL" id="CCYD01000109">
    <property type="protein sequence ID" value="CEG36043.1"/>
    <property type="molecule type" value="Genomic_DNA"/>
</dbReference>
<dbReference type="RefSeq" id="XP_024572412.1">
    <property type="nucleotide sequence ID" value="XM_024730902.1"/>
</dbReference>
<accession>A0A0N7L3J4</accession>
<evidence type="ECO:0000313" key="1">
    <source>
        <dbReference type="EMBL" id="CEG36043.1"/>
    </source>
</evidence>
<evidence type="ECO:0000313" key="2">
    <source>
        <dbReference type="Proteomes" id="UP000054928"/>
    </source>
</evidence>
<dbReference type="AlphaFoldDB" id="A0A0N7L3J4"/>
<sequence>METRGMSSKADHDHHHILQLGIISHDLFVTCRTDTKSEEDYAVPAEQKLLAPQLKVKAMPMSQLKIEDSCYLTEVEFTMM</sequence>
<dbReference type="GeneID" id="36395419"/>
<name>A0A0N7L3J4_PLAHL</name>
<keyword evidence="2" id="KW-1185">Reference proteome</keyword>
<organism evidence="1 2">
    <name type="scientific">Plasmopara halstedii</name>
    <name type="common">Downy mildew of sunflower</name>
    <dbReference type="NCBI Taxonomy" id="4781"/>
    <lineage>
        <taxon>Eukaryota</taxon>
        <taxon>Sar</taxon>
        <taxon>Stramenopiles</taxon>
        <taxon>Oomycota</taxon>
        <taxon>Peronosporomycetes</taxon>
        <taxon>Peronosporales</taxon>
        <taxon>Peronosporaceae</taxon>
        <taxon>Plasmopara</taxon>
    </lineage>
</organism>
<protein>
    <submittedName>
        <fullName evidence="1">Uncharacterized protein</fullName>
    </submittedName>
</protein>
<reference evidence="2" key="1">
    <citation type="submission" date="2014-09" db="EMBL/GenBank/DDBJ databases">
        <authorList>
            <person name="Sharma Rahul"/>
            <person name="Thines Marco"/>
        </authorList>
    </citation>
    <scope>NUCLEOTIDE SEQUENCE [LARGE SCALE GENOMIC DNA]</scope>
</reference>
<dbReference type="Proteomes" id="UP000054928">
    <property type="component" value="Unassembled WGS sequence"/>
</dbReference>
<proteinExistence type="predicted"/>